<sequence>MSGFFIVILDHECGISNVRIHTFEITSMKKTLDPDTPRDDDLLLYPVRLDSGNTIPSLQPN</sequence>
<organism evidence="1">
    <name type="scientific">Myoviridae sp. ctijX18</name>
    <dbReference type="NCBI Taxonomy" id="2825154"/>
    <lineage>
        <taxon>Viruses</taxon>
        <taxon>Duplodnaviria</taxon>
        <taxon>Heunggongvirae</taxon>
        <taxon>Uroviricota</taxon>
        <taxon>Caudoviricetes</taxon>
    </lineage>
</organism>
<name>A0A8S5UT07_9CAUD</name>
<accession>A0A8S5UT07</accession>
<protein>
    <submittedName>
        <fullName evidence="1">Uncharacterized protein</fullName>
    </submittedName>
</protein>
<evidence type="ECO:0000313" key="1">
    <source>
        <dbReference type="EMBL" id="DAF97546.1"/>
    </source>
</evidence>
<dbReference type="EMBL" id="BK016133">
    <property type="protein sequence ID" value="DAF97546.1"/>
    <property type="molecule type" value="Genomic_DNA"/>
</dbReference>
<reference evidence="1" key="1">
    <citation type="journal article" date="2021" name="Proc. Natl. Acad. Sci. U.S.A.">
        <title>A Catalog of Tens of Thousands of Viruses from Human Metagenomes Reveals Hidden Associations with Chronic Diseases.</title>
        <authorList>
            <person name="Tisza M.J."/>
            <person name="Buck C.B."/>
        </authorList>
    </citation>
    <scope>NUCLEOTIDE SEQUENCE</scope>
    <source>
        <strain evidence="1">CtijX18</strain>
    </source>
</reference>
<proteinExistence type="predicted"/>